<sequence>MQRGDLRQPPCCGVAAIGQPIQQAFDQPFRHGFPRMLPGNDPYRQYALAPVDSIQRASFHAVPQRTDAHIVCRRGAGKQIQMALVSIRREIRVIHIIMLRAMAYGQHLPVIIGRNAEPVMPVIARHSLIILPAIGIGTIACIQQTQSERSVGSAMNAEIKPLTEFCGVISPDIQLDIAGIGCGQDFNRTGIELTGN</sequence>
<organism evidence="1">
    <name type="scientific">mine drainage metagenome</name>
    <dbReference type="NCBI Taxonomy" id="410659"/>
    <lineage>
        <taxon>unclassified sequences</taxon>
        <taxon>metagenomes</taxon>
        <taxon>ecological metagenomes</taxon>
    </lineage>
</organism>
<comment type="caution">
    <text evidence="1">The sequence shown here is derived from an EMBL/GenBank/DDBJ whole genome shotgun (WGS) entry which is preliminary data.</text>
</comment>
<dbReference type="EMBL" id="MLJW01006331">
    <property type="protein sequence ID" value="OIQ66838.1"/>
    <property type="molecule type" value="Genomic_DNA"/>
</dbReference>
<protein>
    <submittedName>
        <fullName evidence="1">Uncharacterized protein</fullName>
    </submittedName>
</protein>
<reference evidence="1" key="1">
    <citation type="submission" date="2016-10" db="EMBL/GenBank/DDBJ databases">
        <title>Sequence of Gallionella enrichment culture.</title>
        <authorList>
            <person name="Poehlein A."/>
            <person name="Muehling M."/>
            <person name="Daniel R."/>
        </authorList>
    </citation>
    <scope>NUCLEOTIDE SEQUENCE</scope>
</reference>
<name>A0A1J5P6K0_9ZZZZ</name>
<evidence type="ECO:0000313" key="1">
    <source>
        <dbReference type="EMBL" id="OIQ66838.1"/>
    </source>
</evidence>
<dbReference type="AlphaFoldDB" id="A0A1J5P6K0"/>
<proteinExistence type="predicted"/>
<accession>A0A1J5P6K0</accession>
<gene>
    <name evidence="1" type="ORF">GALL_515920</name>
</gene>